<name>A0A7J6BLJ3_9TELE</name>
<reference evidence="5 6" key="1">
    <citation type="submission" date="2020-04" db="EMBL/GenBank/DDBJ databases">
        <title>Chromosome-level genome assembly of a cyprinid fish Onychostoma macrolepis by integration of Nanopore Sequencing, Bionano and Hi-C technology.</title>
        <authorList>
            <person name="Wang D."/>
        </authorList>
    </citation>
    <scope>NUCLEOTIDE SEQUENCE [LARGE SCALE GENOMIC DNA]</scope>
    <source>
        <strain evidence="5">SWU-2019</strain>
        <tissue evidence="5">Muscle</tissue>
    </source>
</reference>
<dbReference type="NCBIfam" id="NF040941">
    <property type="entry name" value="GGGWT_bact"/>
    <property type="match status" value="1"/>
</dbReference>
<dbReference type="PROSITE" id="PS51406">
    <property type="entry name" value="FIBRINOGEN_C_2"/>
    <property type="match status" value="1"/>
</dbReference>
<dbReference type="PANTHER" id="PTHR19143:SF189">
    <property type="entry name" value="FIBROLEUKIN"/>
    <property type="match status" value="1"/>
</dbReference>
<dbReference type="GO" id="GO:0005615">
    <property type="term" value="C:extracellular space"/>
    <property type="evidence" value="ECO:0007669"/>
    <property type="project" value="TreeGrafter"/>
</dbReference>
<feature type="compositionally biased region" description="Polar residues" evidence="3">
    <location>
        <begin position="1003"/>
        <end position="1020"/>
    </location>
</feature>
<evidence type="ECO:0000259" key="4">
    <source>
        <dbReference type="PROSITE" id="PS51406"/>
    </source>
</evidence>
<feature type="compositionally biased region" description="Polar residues" evidence="3">
    <location>
        <begin position="284"/>
        <end position="295"/>
    </location>
</feature>
<feature type="coiled-coil region" evidence="2">
    <location>
        <begin position="104"/>
        <end position="134"/>
    </location>
</feature>
<evidence type="ECO:0000256" key="2">
    <source>
        <dbReference type="SAM" id="Coils"/>
    </source>
</evidence>
<accession>A0A7J6BLJ3</accession>
<feature type="domain" description="Fibrinogen C-terminal" evidence="4">
    <location>
        <begin position="1313"/>
        <end position="1545"/>
    </location>
</feature>
<feature type="compositionally biased region" description="Polar residues" evidence="3">
    <location>
        <begin position="1080"/>
        <end position="1101"/>
    </location>
</feature>
<feature type="region of interest" description="Disordered" evidence="3">
    <location>
        <begin position="589"/>
        <end position="671"/>
    </location>
</feature>
<evidence type="ECO:0000313" key="6">
    <source>
        <dbReference type="Proteomes" id="UP000579812"/>
    </source>
</evidence>
<dbReference type="PROSITE" id="PS00514">
    <property type="entry name" value="FIBRINOGEN_C_1"/>
    <property type="match status" value="1"/>
</dbReference>
<feature type="compositionally biased region" description="Polar residues" evidence="3">
    <location>
        <begin position="432"/>
        <end position="444"/>
    </location>
</feature>
<keyword evidence="6" id="KW-1185">Reference proteome</keyword>
<proteinExistence type="predicted"/>
<gene>
    <name evidence="5" type="ORF">G5714_024251</name>
</gene>
<dbReference type="InterPro" id="IPR014716">
    <property type="entry name" value="Fibrinogen_a/b/g_C_1"/>
</dbReference>
<dbReference type="InterPro" id="IPR002181">
    <property type="entry name" value="Fibrinogen_a/b/g_C_dom"/>
</dbReference>
<feature type="region of interest" description="Disordered" evidence="3">
    <location>
        <begin position="240"/>
        <end position="295"/>
    </location>
</feature>
<feature type="compositionally biased region" description="Low complexity" evidence="3">
    <location>
        <begin position="1046"/>
        <end position="1061"/>
    </location>
</feature>
<feature type="compositionally biased region" description="Basic and acidic residues" evidence="3">
    <location>
        <begin position="1064"/>
        <end position="1079"/>
    </location>
</feature>
<dbReference type="InterPro" id="IPR050373">
    <property type="entry name" value="Fibrinogen_C-term_domain"/>
</dbReference>
<dbReference type="EMBL" id="JAAMOB010000025">
    <property type="protein sequence ID" value="KAF4095173.1"/>
    <property type="molecule type" value="Genomic_DNA"/>
</dbReference>
<feature type="region of interest" description="Disordered" evidence="3">
    <location>
        <begin position="1292"/>
        <end position="1320"/>
    </location>
</feature>
<feature type="compositionally biased region" description="Low complexity" evidence="3">
    <location>
        <begin position="1296"/>
        <end position="1306"/>
    </location>
</feature>
<dbReference type="Proteomes" id="UP000579812">
    <property type="component" value="Unassembled WGS sequence"/>
</dbReference>
<dbReference type="Gene3D" id="3.90.215.10">
    <property type="entry name" value="Gamma Fibrinogen, chain A, domain 1"/>
    <property type="match status" value="1"/>
</dbReference>
<evidence type="ECO:0000313" key="5">
    <source>
        <dbReference type="EMBL" id="KAF4095173.1"/>
    </source>
</evidence>
<comment type="caution">
    <text evidence="5">The sequence shown here is derived from an EMBL/GenBank/DDBJ whole genome shotgun (WGS) entry which is preliminary data.</text>
</comment>
<dbReference type="InterPro" id="IPR036056">
    <property type="entry name" value="Fibrinogen-like_C"/>
</dbReference>
<sequence>MSNKIWAESYSAQELYTGHLIILYNHPKTLYLHNQLSPHLITPVTQDPLPVTTHILTVGAWDETSEDIASWVTLKSLGHCGDEENLCPYQLTLPPLSIQLPRPSRELEKMAKELQDLKEVVNQLRRDCQECKDRHSIQISGQKEYGEEKERRPQIPRHNIRIKETQSQSGEQVVRILTSTLLQGDTSESEGTIKDGVKRLDHSILESQEWNIAPRIFPNQGTTDQRSEVSREVKIFNPSLDETPEDISKVKPVLSPTPEESERELKSKQNVLVEPSLPRKKDAVQSSTHGKQQPNILRDGHVKNISGILMARRRVQNVSDSNGLSGISRDANTKIMDLSTSAGNRRVVRFPGVGGPLRPKGSYINSRVVKVTNEDRLKNPALVRSHNLQSGDMTGKTETEEAGFSPVRSGVMRVKETSPHIANTKPGAITGPTLSTDDQNNQDISRVPRTDDGHVLKDASQVAKIMEDNSRKVNKTGITRLPTNLRKENQGDVSHIATNKSISSVMKQAEQPNTIKEEKKHMGLGESLVVISSEEETSSNLNREDLTFQGRQVENEKYLNPITETDNRHTDLKILDKADSTFNERRVLVGKSNSQSGDIADKPEPEETGFSPARSGVMRVKETSPRIANTKPGAISGLTLSTDDQNKHTSDISRSSGPRTEDGHGLKDASQVTKVREDNLRKVNKSGIIRLPTKLRKENQGDVSHIATNKSISTVMNPGEQPNMVKEEKRHMGLSESLVVISNEEEISSKADREDLTFPGIQVENVKYLNPITETNNRQIDSTILDKANSTFIERTVNPLSPDLKDQMQPGTFIEGENDHIGVNSLSAGTMKKDIPSHSKATLPEKDLVKPTLVPTVKSELTDSTVNVTSRVQSQVVGQGTRRISVTPLKAPAGEGPFQNSRKNISKIRGVSQDNKRYVMPNPLRHPDRHPTTVISQRVNKLRQPNVMDNMSANKSVGVHSKLSVPVRNTNIARKNGSAIIRPSYVRRSNFQTEPNTTRRFKTKVSTVTQFSSPTGVTEQDQTEEIKHIPQVMRSNVLDNKWLKNNSTESQSQPESQNSSSVQDLDKVQQSKNQLRDNSETGSTENPNNLESGASNSPTGQKESKIFSLRTEDTSNQPPFEVDKISSGKKGPTAPTLKKGLSKEPGANLFTTSTVSFTDTDHKDSSKNIHRVTNTHVEIAKNNSWETPISFESIGATRELELIKINEDRVEENSGEILSNPNSADTAQGYSGERNTIPVVLETLTNVEEIKGSKLFSLSPEDTAEGFKSHAVSDEVTGREQVENKIHSTCDSDCNTASTQQSTAQTRPPVDSGREKGPAQDCADYITKSRRNGVYRVMLKPKSSMFPVFCDMESSGGGWTLIQHRFDGSTSFNRTWDEYKNGFGKLIGEFWLGNDKIHLLTKAKNMSLRIEIEDFEGIKEYAHYDHFYVANESQQYRLSIGGYSGTAGNAMQFSKNYNHDQKLFTTPDRDNDQYPSGNCGAYYSSGWWFDACMSANLNGRYYQSKYKGVRNGIFWGTWHNITMEYYPTNDRQSFKTVKMMIRPKNYAK</sequence>
<feature type="region of interest" description="Disordered" evidence="3">
    <location>
        <begin position="421"/>
        <end position="451"/>
    </location>
</feature>
<keyword evidence="2" id="KW-0175">Coiled coil</keyword>
<dbReference type="Pfam" id="PF00147">
    <property type="entry name" value="Fibrinogen_C"/>
    <property type="match status" value="1"/>
</dbReference>
<feature type="compositionally biased region" description="Basic and acidic residues" evidence="3">
    <location>
        <begin position="1102"/>
        <end position="1113"/>
    </location>
</feature>
<dbReference type="InterPro" id="IPR020837">
    <property type="entry name" value="Fibrinogen_CS"/>
</dbReference>
<keyword evidence="1" id="KW-1015">Disulfide bond</keyword>
<dbReference type="PANTHER" id="PTHR19143">
    <property type="entry name" value="FIBRINOGEN/TENASCIN/ANGIOPOEITIN"/>
    <property type="match status" value="1"/>
</dbReference>
<dbReference type="CDD" id="cd00087">
    <property type="entry name" value="FReD"/>
    <property type="match status" value="1"/>
</dbReference>
<dbReference type="SMART" id="SM00186">
    <property type="entry name" value="FBG"/>
    <property type="match status" value="1"/>
</dbReference>
<evidence type="ECO:0000256" key="3">
    <source>
        <dbReference type="SAM" id="MobiDB-lite"/>
    </source>
</evidence>
<evidence type="ECO:0000256" key="1">
    <source>
        <dbReference type="ARBA" id="ARBA00023157"/>
    </source>
</evidence>
<feature type="region of interest" description="Disordered" evidence="3">
    <location>
        <begin position="1003"/>
        <end position="1032"/>
    </location>
</feature>
<protein>
    <recommendedName>
        <fullName evidence="4">Fibrinogen C-terminal domain-containing protein</fullName>
    </recommendedName>
</protein>
<feature type="region of interest" description="Disordered" evidence="3">
    <location>
        <begin position="1046"/>
        <end position="1145"/>
    </location>
</feature>
<organism evidence="5 6">
    <name type="scientific">Onychostoma macrolepis</name>
    <dbReference type="NCBI Taxonomy" id="369639"/>
    <lineage>
        <taxon>Eukaryota</taxon>
        <taxon>Metazoa</taxon>
        <taxon>Chordata</taxon>
        <taxon>Craniata</taxon>
        <taxon>Vertebrata</taxon>
        <taxon>Euteleostomi</taxon>
        <taxon>Actinopterygii</taxon>
        <taxon>Neopterygii</taxon>
        <taxon>Teleostei</taxon>
        <taxon>Ostariophysi</taxon>
        <taxon>Cypriniformes</taxon>
        <taxon>Cyprinidae</taxon>
        <taxon>Acrossocheilinae</taxon>
        <taxon>Onychostoma</taxon>
    </lineage>
</organism>
<dbReference type="SUPFAM" id="SSF56496">
    <property type="entry name" value="Fibrinogen C-terminal domain-like"/>
    <property type="match status" value="1"/>
</dbReference>